<comment type="catalytic activity">
    <reaction evidence="12 14">
        <text>(9Z)-hexadecenoyl-[ACP] + malonyl-[ACP] + H(+) = 3-oxo-(11Z)-octadecenoyl-[ACP] + holo-[ACP] + CO2</text>
        <dbReference type="Rhea" id="RHEA:55040"/>
        <dbReference type="Rhea" id="RHEA-COMP:9623"/>
        <dbReference type="Rhea" id="RHEA-COMP:9685"/>
        <dbReference type="Rhea" id="RHEA-COMP:10800"/>
        <dbReference type="Rhea" id="RHEA-COMP:14074"/>
        <dbReference type="ChEBI" id="CHEBI:15378"/>
        <dbReference type="ChEBI" id="CHEBI:16526"/>
        <dbReference type="ChEBI" id="CHEBI:64479"/>
        <dbReference type="ChEBI" id="CHEBI:78449"/>
        <dbReference type="ChEBI" id="CHEBI:83989"/>
        <dbReference type="ChEBI" id="CHEBI:138538"/>
        <dbReference type="EC" id="2.3.1.179"/>
    </reaction>
</comment>
<dbReference type="GO" id="GO:0005829">
    <property type="term" value="C:cytosol"/>
    <property type="evidence" value="ECO:0007669"/>
    <property type="project" value="TreeGrafter"/>
</dbReference>
<evidence type="ECO:0000313" key="19">
    <source>
        <dbReference type="EMBL" id="TDP58431.1"/>
    </source>
</evidence>
<comment type="function">
    <text evidence="11 14">Involved in the type II fatty acid elongation cycle. Catalyzes the elongation of a wide range of acyl-ACP by the addition of two carbons from malonyl-ACP to an acyl acceptor. Can efficiently catalyze the conversion of palmitoleoyl-ACP (cis-hexadec-9-enoyl-ACP) to cis-vaccenoyl-ACP (cis-octadec-11-enoyl-ACP), an essential step in the thermal regulation of fatty acid composition.</text>
</comment>
<accession>A0A4R6Q855</accession>
<evidence type="ECO:0000256" key="1">
    <source>
        <dbReference type="ARBA" id="ARBA00005194"/>
    </source>
</evidence>
<evidence type="ECO:0000256" key="5">
    <source>
        <dbReference type="ARBA" id="ARBA00022516"/>
    </source>
</evidence>
<comment type="caution">
    <text evidence="19">The sequence shown here is derived from an EMBL/GenBank/DDBJ whole genome shotgun (WGS) entry which is preliminary data.</text>
</comment>
<dbReference type="InterPro" id="IPR017568">
    <property type="entry name" value="3-oxoacyl-ACP_synth-2"/>
</dbReference>
<dbReference type="FunFam" id="3.40.47.10:FF:000029">
    <property type="entry name" value="3-oxoacyl-[acyl-carrier-protein] synthase 1"/>
    <property type="match status" value="1"/>
</dbReference>
<evidence type="ECO:0000256" key="9">
    <source>
        <dbReference type="ARBA" id="ARBA00023160"/>
    </source>
</evidence>
<organism evidence="19 20">
    <name type="scientific">Aminicella lysinilytica</name>
    <dbReference type="NCBI Taxonomy" id="433323"/>
    <lineage>
        <taxon>Bacteria</taxon>
        <taxon>Bacillati</taxon>
        <taxon>Bacillota</taxon>
        <taxon>Clostridia</taxon>
        <taxon>Peptostreptococcales</taxon>
        <taxon>Anaerovoracaceae</taxon>
        <taxon>Aminicella</taxon>
    </lineage>
</organism>
<evidence type="ECO:0000256" key="16">
    <source>
        <dbReference type="RuleBase" id="RU003694"/>
    </source>
</evidence>
<evidence type="ECO:0000256" key="14">
    <source>
        <dbReference type="PIRNR" id="PIRNR000447"/>
    </source>
</evidence>
<evidence type="ECO:0000256" key="12">
    <source>
        <dbReference type="ARBA" id="ARBA00047318"/>
    </source>
</evidence>
<dbReference type="AlphaFoldDB" id="A0A4R6Q855"/>
<dbReference type="PIRSF" id="PIRSF000447">
    <property type="entry name" value="KAS_II"/>
    <property type="match status" value="1"/>
</dbReference>
<feature type="active site" description="For beta-ketoacyl synthase activity" evidence="15">
    <location>
        <position position="183"/>
    </location>
</feature>
<dbReference type="Pfam" id="PF02801">
    <property type="entry name" value="Ketoacyl-synt_C"/>
    <property type="match status" value="1"/>
</dbReference>
<comment type="pathway">
    <text evidence="1 14">Lipid metabolism; fatty acid biosynthesis.</text>
</comment>
<evidence type="ECO:0000256" key="10">
    <source>
        <dbReference type="ARBA" id="ARBA00023315"/>
    </source>
</evidence>
<dbReference type="UniPathway" id="UPA00094"/>
<dbReference type="SMART" id="SM00825">
    <property type="entry name" value="PKS_KS"/>
    <property type="match status" value="1"/>
</dbReference>
<evidence type="ECO:0000256" key="17">
    <source>
        <dbReference type="SAM" id="MobiDB-lite"/>
    </source>
</evidence>
<sequence>MKRRVVITGMGGIAPIGNSSEKIWKNARDGVCGIDKITAFDTADHKVTVAGEVKDFDPTMIMDKMQARRTARFTQFALAAAREAYDQSGLGAEESQSSGAASGSPALDAALGSSKSRDRYGVCLSSGIGGLGVIEEEHYRGIEKGFDRVSPLFVPMAITNMAAGMTAIELGFHGGCTCDVTACASATNAIGDAFRQIRDGYADVMAAGGAESCISPLGIGGFTAMRALSESPDPQRASIPFDKERSGFVMGEGAAVLMLEDYEHATARGARILGELVGYGTSCDAHHMTAPLAEGTFAAKAMKAALDDAGLKPSDVGYINAHGTGTPMNDSCETKAVRLAFGSAASDLLMSSTKSMTGHLLGASGAVEALITVDALRNQVAPPTVGFKVADPDCDLDIVPNEAVDMTTEYAMSNSLGFGGHNGSLIFRRV</sequence>
<evidence type="ECO:0000256" key="8">
    <source>
        <dbReference type="ARBA" id="ARBA00023098"/>
    </source>
</evidence>
<dbReference type="NCBIfam" id="TIGR03150">
    <property type="entry name" value="fabF"/>
    <property type="match status" value="1"/>
</dbReference>
<dbReference type="PANTHER" id="PTHR11712:SF336">
    <property type="entry name" value="3-OXOACYL-[ACYL-CARRIER-PROTEIN] SYNTHASE, MITOCHONDRIAL"/>
    <property type="match status" value="1"/>
</dbReference>
<dbReference type="OrthoDB" id="9808669at2"/>
<evidence type="ECO:0000256" key="6">
    <source>
        <dbReference type="ARBA" id="ARBA00022679"/>
    </source>
</evidence>
<dbReference type="GO" id="GO:0030497">
    <property type="term" value="P:fatty acid elongation"/>
    <property type="evidence" value="ECO:0007669"/>
    <property type="project" value="UniProtKB-ARBA"/>
</dbReference>
<dbReference type="Gene3D" id="3.40.47.10">
    <property type="match status" value="2"/>
</dbReference>
<dbReference type="PROSITE" id="PS52004">
    <property type="entry name" value="KS3_2"/>
    <property type="match status" value="1"/>
</dbReference>
<evidence type="ECO:0000259" key="18">
    <source>
        <dbReference type="PROSITE" id="PS52004"/>
    </source>
</evidence>
<comment type="catalytic activity">
    <reaction evidence="13 14">
        <text>a fatty acyl-[ACP] + malonyl-[ACP] + H(+) = a 3-oxoacyl-[ACP] + holo-[ACP] + CO2</text>
        <dbReference type="Rhea" id="RHEA:22836"/>
        <dbReference type="Rhea" id="RHEA-COMP:9623"/>
        <dbReference type="Rhea" id="RHEA-COMP:9685"/>
        <dbReference type="Rhea" id="RHEA-COMP:9916"/>
        <dbReference type="Rhea" id="RHEA-COMP:14125"/>
        <dbReference type="ChEBI" id="CHEBI:15378"/>
        <dbReference type="ChEBI" id="CHEBI:16526"/>
        <dbReference type="ChEBI" id="CHEBI:64479"/>
        <dbReference type="ChEBI" id="CHEBI:78449"/>
        <dbReference type="ChEBI" id="CHEBI:78776"/>
        <dbReference type="ChEBI" id="CHEBI:138651"/>
    </reaction>
</comment>
<dbReference type="PANTHER" id="PTHR11712">
    <property type="entry name" value="POLYKETIDE SYNTHASE-RELATED"/>
    <property type="match status" value="1"/>
</dbReference>
<dbReference type="CDD" id="cd00834">
    <property type="entry name" value="KAS_I_II"/>
    <property type="match status" value="1"/>
</dbReference>
<dbReference type="RefSeq" id="WP_133527942.1">
    <property type="nucleotide sequence ID" value="NZ_SNXO01000007.1"/>
</dbReference>
<keyword evidence="7" id="KW-0276">Fatty acid metabolism</keyword>
<dbReference type="Pfam" id="PF00109">
    <property type="entry name" value="ketoacyl-synt"/>
    <property type="match status" value="1"/>
</dbReference>
<evidence type="ECO:0000256" key="11">
    <source>
        <dbReference type="ARBA" id="ARBA00024006"/>
    </source>
</evidence>
<feature type="region of interest" description="Disordered" evidence="17">
    <location>
        <begin position="89"/>
        <end position="108"/>
    </location>
</feature>
<evidence type="ECO:0000256" key="2">
    <source>
        <dbReference type="ARBA" id="ARBA00008467"/>
    </source>
</evidence>
<keyword evidence="20" id="KW-1185">Reference proteome</keyword>
<dbReference type="Proteomes" id="UP000295500">
    <property type="component" value="Unassembled WGS sequence"/>
</dbReference>
<dbReference type="InterPro" id="IPR020841">
    <property type="entry name" value="PKS_Beta-ketoAc_synthase_dom"/>
</dbReference>
<protein>
    <recommendedName>
        <fullName evidence="4 14">3-oxoacyl-[acyl-carrier-protein] synthase 2</fullName>
        <ecNumber evidence="3 14">2.3.1.179</ecNumber>
    </recommendedName>
</protein>
<dbReference type="InterPro" id="IPR000794">
    <property type="entry name" value="Beta-ketoacyl_synthase"/>
</dbReference>
<dbReference type="NCBIfam" id="NF005589">
    <property type="entry name" value="PRK07314.1"/>
    <property type="match status" value="1"/>
</dbReference>
<keyword evidence="6 14" id="KW-0808">Transferase</keyword>
<dbReference type="InterPro" id="IPR014031">
    <property type="entry name" value="Ketoacyl_synth_C"/>
</dbReference>
<keyword evidence="5 14" id="KW-0444">Lipid biosynthesis</keyword>
<evidence type="ECO:0000256" key="4">
    <source>
        <dbReference type="ARBA" id="ARBA00014657"/>
    </source>
</evidence>
<dbReference type="EMBL" id="SNXO01000007">
    <property type="protein sequence ID" value="TDP58431.1"/>
    <property type="molecule type" value="Genomic_DNA"/>
</dbReference>
<gene>
    <name evidence="19" type="ORF">EV211_10729</name>
</gene>
<evidence type="ECO:0000313" key="20">
    <source>
        <dbReference type="Proteomes" id="UP000295500"/>
    </source>
</evidence>
<reference evidence="19 20" key="1">
    <citation type="submission" date="2019-03" db="EMBL/GenBank/DDBJ databases">
        <title>Genomic Encyclopedia of Type Strains, Phase IV (KMG-IV): sequencing the most valuable type-strain genomes for metagenomic binning, comparative biology and taxonomic classification.</title>
        <authorList>
            <person name="Goeker M."/>
        </authorList>
    </citation>
    <scope>NUCLEOTIDE SEQUENCE [LARGE SCALE GENOMIC DNA]</scope>
    <source>
        <strain evidence="19 20">DSM 28287</strain>
    </source>
</reference>
<evidence type="ECO:0000256" key="15">
    <source>
        <dbReference type="PIRSR" id="PIRSR000447-1"/>
    </source>
</evidence>
<name>A0A4R6Q855_9FIRM</name>
<keyword evidence="10 14" id="KW-0012">Acyltransferase</keyword>
<dbReference type="EC" id="2.3.1.179" evidence="3 14"/>
<dbReference type="FunFam" id="3.40.47.10:FF:000018">
    <property type="entry name" value="3-oxoacyl-[acyl-carrier-protein] synthase 2"/>
    <property type="match status" value="1"/>
</dbReference>
<keyword evidence="8" id="KW-0443">Lipid metabolism</keyword>
<dbReference type="SUPFAM" id="SSF53901">
    <property type="entry name" value="Thiolase-like"/>
    <property type="match status" value="2"/>
</dbReference>
<evidence type="ECO:0000256" key="7">
    <source>
        <dbReference type="ARBA" id="ARBA00022832"/>
    </source>
</evidence>
<dbReference type="GO" id="GO:0004315">
    <property type="term" value="F:3-oxoacyl-[acyl-carrier-protein] synthase activity"/>
    <property type="evidence" value="ECO:0007669"/>
    <property type="project" value="UniProtKB-UniRule"/>
</dbReference>
<keyword evidence="9 14" id="KW-0275">Fatty acid biosynthesis</keyword>
<dbReference type="InterPro" id="IPR014030">
    <property type="entry name" value="Ketoacyl_synth_N"/>
</dbReference>
<proteinExistence type="inferred from homology"/>
<evidence type="ECO:0000256" key="13">
    <source>
        <dbReference type="ARBA" id="ARBA00047659"/>
    </source>
</evidence>
<comment type="similarity">
    <text evidence="2 14 16">Belongs to the thiolase-like superfamily. Beta-ketoacyl-ACP synthases family.</text>
</comment>
<evidence type="ECO:0000256" key="3">
    <source>
        <dbReference type="ARBA" id="ARBA00012356"/>
    </source>
</evidence>
<dbReference type="InterPro" id="IPR016039">
    <property type="entry name" value="Thiolase-like"/>
</dbReference>
<feature type="domain" description="Ketosynthase family 3 (KS3)" evidence="18">
    <location>
        <begin position="2"/>
        <end position="429"/>
    </location>
</feature>